<dbReference type="Gene3D" id="3.50.50.60">
    <property type="entry name" value="FAD/NAD(P)-binding domain"/>
    <property type="match status" value="1"/>
</dbReference>
<accession>A0A0W0TRS0</accession>
<keyword evidence="2" id="KW-0274">FAD</keyword>
<keyword evidence="3" id="KW-0560">Oxidoreductase</keyword>
<dbReference type="PANTHER" id="PTHR43004">
    <property type="entry name" value="TRK SYSTEM POTASSIUM UPTAKE PROTEIN"/>
    <property type="match status" value="1"/>
</dbReference>
<dbReference type="Gene3D" id="3.30.9.10">
    <property type="entry name" value="D-Amino Acid Oxidase, subunit A, domain 2"/>
    <property type="match status" value="1"/>
</dbReference>
<dbReference type="PANTHER" id="PTHR43004:SF6">
    <property type="entry name" value="FAD_NAD(P)-BINDING OXIDOREDUCTASE FAMILY PROTEIN"/>
    <property type="match status" value="1"/>
</dbReference>
<evidence type="ECO:0000313" key="3">
    <source>
        <dbReference type="EMBL" id="KTC98317.1"/>
    </source>
</evidence>
<dbReference type="Pfam" id="PF21274">
    <property type="entry name" value="Rng_hyd_C"/>
    <property type="match status" value="1"/>
</dbReference>
<dbReference type="PATRIC" id="fig|45065.4.peg.1805"/>
<dbReference type="OrthoDB" id="8672648at2"/>
<keyword evidence="1" id="KW-0285">Flavoprotein</keyword>
<evidence type="ECO:0000256" key="1">
    <source>
        <dbReference type="ARBA" id="ARBA00022630"/>
    </source>
</evidence>
<reference evidence="3 4" key="1">
    <citation type="submission" date="2015-11" db="EMBL/GenBank/DDBJ databases">
        <title>Genomic analysis of 38 Legionella species identifies large and diverse effector repertoires.</title>
        <authorList>
            <person name="Burstein D."/>
            <person name="Amaro F."/>
            <person name="Zusman T."/>
            <person name="Lifshitz Z."/>
            <person name="Cohen O."/>
            <person name="Gilbert J.A."/>
            <person name="Pupko T."/>
            <person name="Shuman H.A."/>
            <person name="Segal G."/>
        </authorList>
    </citation>
    <scope>NUCLEOTIDE SEQUENCE [LARGE SCALE GENOMIC DNA]</scope>
    <source>
        <strain evidence="3 4">ATCC 49504</strain>
    </source>
</reference>
<dbReference type="STRING" id="45065.Lgee_1669"/>
<dbReference type="AlphaFoldDB" id="A0A0W0TRS0"/>
<comment type="caution">
    <text evidence="3">The sequence shown here is derived from an EMBL/GenBank/DDBJ whole genome shotgun (WGS) entry which is preliminary data.</text>
</comment>
<name>A0A0W0TRS0_9GAMM</name>
<dbReference type="EMBL" id="LNYC01000067">
    <property type="protein sequence ID" value="KTC98317.1"/>
    <property type="molecule type" value="Genomic_DNA"/>
</dbReference>
<gene>
    <name evidence="3" type="ORF">Lgee_1669</name>
</gene>
<dbReference type="GO" id="GO:0006744">
    <property type="term" value="P:ubiquinone biosynthetic process"/>
    <property type="evidence" value="ECO:0007669"/>
    <property type="project" value="TreeGrafter"/>
</dbReference>
<dbReference type="RefSeq" id="WP_081776780.1">
    <property type="nucleotide sequence ID" value="NZ_CP038271.1"/>
</dbReference>
<dbReference type="Proteomes" id="UP000054785">
    <property type="component" value="Unassembled WGS sequence"/>
</dbReference>
<dbReference type="InterPro" id="IPR036188">
    <property type="entry name" value="FAD/NAD-bd_sf"/>
</dbReference>
<dbReference type="GO" id="GO:0071949">
    <property type="term" value="F:FAD binding"/>
    <property type="evidence" value="ECO:0007669"/>
    <property type="project" value="InterPro"/>
</dbReference>
<organism evidence="3 4">
    <name type="scientific">Legionella geestiana</name>
    <dbReference type="NCBI Taxonomy" id="45065"/>
    <lineage>
        <taxon>Bacteria</taxon>
        <taxon>Pseudomonadati</taxon>
        <taxon>Pseudomonadota</taxon>
        <taxon>Gammaproteobacteria</taxon>
        <taxon>Legionellales</taxon>
        <taxon>Legionellaceae</taxon>
        <taxon>Legionella</taxon>
    </lineage>
</organism>
<dbReference type="Pfam" id="PF01494">
    <property type="entry name" value="FAD_binding_3"/>
    <property type="match status" value="1"/>
</dbReference>
<evidence type="ECO:0000313" key="4">
    <source>
        <dbReference type="Proteomes" id="UP000054785"/>
    </source>
</evidence>
<keyword evidence="4" id="KW-1185">Reference proteome</keyword>
<protein>
    <submittedName>
        <fullName evidence="3">FAD dependent oxidoreductase</fullName>
        <ecNumber evidence="3">1.14.13.50</ecNumber>
    </submittedName>
</protein>
<dbReference type="InterPro" id="IPR002938">
    <property type="entry name" value="FAD-bd"/>
</dbReference>
<dbReference type="PRINTS" id="PR00420">
    <property type="entry name" value="RNGMNOXGNASE"/>
</dbReference>
<evidence type="ECO:0000256" key="2">
    <source>
        <dbReference type="ARBA" id="ARBA00022827"/>
    </source>
</evidence>
<sequence>MQYKTSSMFIRLSADYSDEACRAFVERLVDDKRVNVRIINKALWTMAALIADTWRVGRIFLAGDAAHRLPPTGGLGMNTGIQDAHNLAWKLAMVLKNEAESTLLDTYMTERLPVCRTNIAWSTRNSQRMTTIFEALFAKDYKTMAHALDEQQEHLNQLALDIGFCYTEGCVLPEPGLHAPSEGDNYRPSTVPGVRAPHCWLTRAHETCSTLDLFEKTFVLLCTDAAQEWPKAAAALEGAPIVCYRIGKNGELQDKDGNWQSLYQIGERGAVLVRPDGHVAWRSVDGVTDAKQTLKAVWKALSGRADGGRAARA</sequence>
<dbReference type="SUPFAM" id="SSF51905">
    <property type="entry name" value="FAD/NAD(P)-binding domain"/>
    <property type="match status" value="1"/>
</dbReference>
<dbReference type="InterPro" id="IPR050641">
    <property type="entry name" value="RIFMO-like"/>
</dbReference>
<dbReference type="Gene3D" id="3.40.30.120">
    <property type="match status" value="1"/>
</dbReference>
<proteinExistence type="predicted"/>
<dbReference type="EC" id="1.14.13.50" evidence="3"/>
<dbReference type="GO" id="GO:0018677">
    <property type="term" value="F:pentachlorophenol monooxygenase activity"/>
    <property type="evidence" value="ECO:0007669"/>
    <property type="project" value="UniProtKB-EC"/>
</dbReference>